<dbReference type="EMBL" id="NCKV01004130">
    <property type="protein sequence ID" value="RWS25037.1"/>
    <property type="molecule type" value="Genomic_DNA"/>
</dbReference>
<evidence type="ECO:0000256" key="6">
    <source>
        <dbReference type="ARBA" id="ARBA00014454"/>
    </source>
</evidence>
<gene>
    <name evidence="12" type="ORF">B4U80_03844</name>
</gene>
<evidence type="ECO:0000256" key="10">
    <source>
        <dbReference type="SAM" id="MobiDB-lite"/>
    </source>
</evidence>
<evidence type="ECO:0000256" key="3">
    <source>
        <dbReference type="ARBA" id="ARBA00010551"/>
    </source>
</evidence>
<evidence type="ECO:0000256" key="4">
    <source>
        <dbReference type="ARBA" id="ARBA00011069"/>
    </source>
</evidence>
<dbReference type="UniPathway" id="UPA00251">
    <property type="reaction ID" value="UER00324"/>
</dbReference>
<dbReference type="STRING" id="299467.A0A443SC06"/>
<dbReference type="PANTHER" id="PTHR31809:SF0">
    <property type="entry name" value="BUD13 HOMOLOG"/>
    <property type="match status" value="1"/>
</dbReference>
<dbReference type="GO" id="GO:0004729">
    <property type="term" value="F:oxygen-dependent protoporphyrinogen oxidase activity"/>
    <property type="evidence" value="ECO:0007669"/>
    <property type="project" value="UniProtKB-EC"/>
</dbReference>
<feature type="domain" description="Amine oxidase" evidence="11">
    <location>
        <begin position="13"/>
        <end position="467"/>
    </location>
</feature>
<dbReference type="InterPro" id="IPR051112">
    <property type="entry name" value="CWC26_splicing_factor"/>
</dbReference>
<comment type="similarity">
    <text evidence="4">Belongs to the CWC26 family.</text>
</comment>
<dbReference type="GO" id="GO:0003723">
    <property type="term" value="F:RNA binding"/>
    <property type="evidence" value="ECO:0007669"/>
    <property type="project" value="TreeGrafter"/>
</dbReference>
<dbReference type="InterPro" id="IPR004572">
    <property type="entry name" value="Protoporphyrinogen_oxidase"/>
</dbReference>
<keyword evidence="9" id="KW-0175">Coiled coil</keyword>
<comment type="function">
    <text evidence="1">Catalyzes the 6-electron oxidation of protoporphyrinogen-IX to form protoporphyrin-IX.</text>
</comment>
<dbReference type="PANTHER" id="PTHR31809">
    <property type="entry name" value="BUD13 HOMOLOG"/>
    <property type="match status" value="1"/>
</dbReference>
<feature type="coiled-coil region" evidence="9">
    <location>
        <begin position="733"/>
        <end position="760"/>
    </location>
</feature>
<evidence type="ECO:0000256" key="9">
    <source>
        <dbReference type="SAM" id="Coils"/>
    </source>
</evidence>
<dbReference type="OrthoDB" id="419752at2759"/>
<dbReference type="EC" id="1.3.3.4" evidence="5"/>
<dbReference type="InterPro" id="IPR036188">
    <property type="entry name" value="FAD/NAD-bd_sf"/>
</dbReference>
<evidence type="ECO:0000256" key="5">
    <source>
        <dbReference type="ARBA" id="ARBA00012867"/>
    </source>
</evidence>
<evidence type="ECO:0000313" key="13">
    <source>
        <dbReference type="Proteomes" id="UP000288716"/>
    </source>
</evidence>
<evidence type="ECO:0000256" key="1">
    <source>
        <dbReference type="ARBA" id="ARBA00002600"/>
    </source>
</evidence>
<evidence type="ECO:0000256" key="7">
    <source>
        <dbReference type="ARBA" id="ARBA00023244"/>
    </source>
</evidence>
<feature type="compositionally biased region" description="Basic and acidic residues" evidence="10">
    <location>
        <begin position="637"/>
        <end position="664"/>
    </location>
</feature>
<evidence type="ECO:0000259" key="11">
    <source>
        <dbReference type="Pfam" id="PF01593"/>
    </source>
</evidence>
<accession>A0A443SC06</accession>
<dbReference type="InterPro" id="IPR002937">
    <property type="entry name" value="Amino_oxidase"/>
</dbReference>
<dbReference type="AlphaFoldDB" id="A0A443SC06"/>
<comment type="catalytic activity">
    <reaction evidence="8">
        <text>protoporphyrinogen IX + 3 O2 = protoporphyrin IX + 3 H2O2</text>
        <dbReference type="Rhea" id="RHEA:25576"/>
        <dbReference type="ChEBI" id="CHEBI:15379"/>
        <dbReference type="ChEBI" id="CHEBI:16240"/>
        <dbReference type="ChEBI" id="CHEBI:57306"/>
        <dbReference type="ChEBI" id="CHEBI:57307"/>
        <dbReference type="EC" id="1.3.3.4"/>
    </reaction>
</comment>
<dbReference type="Pfam" id="PF01593">
    <property type="entry name" value="Amino_oxidase"/>
    <property type="match status" value="1"/>
</dbReference>
<dbReference type="GO" id="GO:0005684">
    <property type="term" value="C:U2-type spliceosomal complex"/>
    <property type="evidence" value="ECO:0007669"/>
    <property type="project" value="TreeGrafter"/>
</dbReference>
<evidence type="ECO:0000313" key="12">
    <source>
        <dbReference type="EMBL" id="RWS25037.1"/>
    </source>
</evidence>
<reference evidence="12 13" key="1">
    <citation type="journal article" date="2018" name="Gigascience">
        <title>Genomes of trombidid mites reveal novel predicted allergens and laterally-transferred genes associated with secondary metabolism.</title>
        <authorList>
            <person name="Dong X."/>
            <person name="Chaisiri K."/>
            <person name="Xia D."/>
            <person name="Armstrong S.D."/>
            <person name="Fang Y."/>
            <person name="Donnelly M.J."/>
            <person name="Kadowaki T."/>
            <person name="McGarry J.W."/>
            <person name="Darby A.C."/>
            <person name="Makepeace B.L."/>
        </authorList>
    </citation>
    <scope>NUCLEOTIDE SEQUENCE [LARGE SCALE GENOMIC DNA]</scope>
    <source>
        <strain evidence="12">UoL-UT</strain>
    </source>
</reference>
<feature type="compositionally biased region" description="Basic and acidic residues" evidence="10">
    <location>
        <begin position="671"/>
        <end position="696"/>
    </location>
</feature>
<keyword evidence="13" id="KW-1185">Reference proteome</keyword>
<evidence type="ECO:0000256" key="8">
    <source>
        <dbReference type="ARBA" id="ARBA00047554"/>
    </source>
</evidence>
<keyword evidence="7" id="KW-0627">Porphyrin biosynthesis</keyword>
<organism evidence="12 13">
    <name type="scientific">Leptotrombidium deliense</name>
    <dbReference type="NCBI Taxonomy" id="299467"/>
    <lineage>
        <taxon>Eukaryota</taxon>
        <taxon>Metazoa</taxon>
        <taxon>Ecdysozoa</taxon>
        <taxon>Arthropoda</taxon>
        <taxon>Chelicerata</taxon>
        <taxon>Arachnida</taxon>
        <taxon>Acari</taxon>
        <taxon>Acariformes</taxon>
        <taxon>Trombidiformes</taxon>
        <taxon>Prostigmata</taxon>
        <taxon>Anystina</taxon>
        <taxon>Parasitengona</taxon>
        <taxon>Trombiculoidea</taxon>
        <taxon>Trombiculidae</taxon>
        <taxon>Leptotrombidium</taxon>
    </lineage>
</organism>
<feature type="compositionally biased region" description="Basic and acidic residues" evidence="10">
    <location>
        <begin position="826"/>
        <end position="843"/>
    </location>
</feature>
<dbReference type="GO" id="GO:0070274">
    <property type="term" value="C:RES complex"/>
    <property type="evidence" value="ECO:0007669"/>
    <property type="project" value="TreeGrafter"/>
</dbReference>
<protein>
    <recommendedName>
        <fullName evidence="6">BUD13 homolog</fullName>
        <ecNumber evidence="5">1.3.3.4</ecNumber>
    </recommendedName>
</protein>
<dbReference type="Gene3D" id="3.50.50.60">
    <property type="entry name" value="FAD/NAD(P)-binding domain"/>
    <property type="match status" value="1"/>
</dbReference>
<dbReference type="GO" id="GO:0000398">
    <property type="term" value="P:mRNA splicing, via spliceosome"/>
    <property type="evidence" value="ECO:0007669"/>
    <property type="project" value="TreeGrafter"/>
</dbReference>
<dbReference type="Pfam" id="PF09736">
    <property type="entry name" value="Bud13"/>
    <property type="match status" value="1"/>
</dbReference>
<feature type="region of interest" description="Disordered" evidence="10">
    <location>
        <begin position="822"/>
        <end position="851"/>
    </location>
</feature>
<proteinExistence type="inferred from homology"/>
<dbReference type="NCBIfam" id="TIGR00562">
    <property type="entry name" value="proto_IX_ox"/>
    <property type="match status" value="1"/>
</dbReference>
<dbReference type="SUPFAM" id="SSF51905">
    <property type="entry name" value="FAD/NAD(P)-binding domain"/>
    <property type="match status" value="1"/>
</dbReference>
<comment type="caution">
    <text evidence="12">The sequence shown here is derived from an EMBL/GenBank/DDBJ whole genome shotgun (WGS) entry which is preliminary data.</text>
</comment>
<dbReference type="InterPro" id="IPR018609">
    <property type="entry name" value="Bud13"/>
</dbReference>
<comment type="similarity">
    <text evidence="3">Belongs to the protoporphyrinogen/coproporphyrinogen oxidase family. Protoporphyrinogen oxidase subfamily.</text>
</comment>
<feature type="region of interest" description="Disordered" evidence="10">
    <location>
        <begin position="596"/>
        <end position="696"/>
    </location>
</feature>
<evidence type="ECO:0000256" key="2">
    <source>
        <dbReference type="ARBA" id="ARBA00005073"/>
    </source>
</evidence>
<dbReference type="Proteomes" id="UP000288716">
    <property type="component" value="Unassembled WGS sequence"/>
</dbReference>
<comment type="pathway">
    <text evidence="2">Porphyrin-containing compound metabolism; protoporphyrin-IX biosynthesis; protoporphyrin-IX from protoporphyrinogen-IX: step 1/1.</text>
</comment>
<dbReference type="GO" id="GO:0006782">
    <property type="term" value="P:protoporphyrinogen IX biosynthetic process"/>
    <property type="evidence" value="ECO:0007669"/>
    <property type="project" value="UniProtKB-UniPathway"/>
</dbReference>
<feature type="compositionally biased region" description="Basic and acidic residues" evidence="10">
    <location>
        <begin position="613"/>
        <end position="624"/>
    </location>
</feature>
<sequence>MKTNPVVVIGGGISGLSAAYYLQTIGKSFLKDKSLILIEASKRFGGWMESLRHEDGVIYETGPRSFRIAGSEGMNTLMLADSLGLSNEVIGVSAKSTAAKKRLIYVNNQLHVLPNSLMDLFKKKQPFSERLIKSIISDVSQPKLTLNEDDDISVHDFVERRFGTEIAKFVIDPLCRGITAGDSRKLSMKSMFPEMFNAERNHGSVVKGMILSSKNKNSIDIRSAIANPLVRKSIAEKWAIWGLRMGSQSLPEKLTSYLLNENDESSVKIHNNSEVQNIHFNENGTSKLEINTPNGLVNIEASHVFSAIPAHSLAKCIKQEKYAKLRESLKLITSVHTVVVNLEYSGKNMIKDPAFGFLTPSTENVPILGIIYDSCSFPELDANNDVTRITCMMGGAQFDEIFGSLDNLDRDKCLFAAFKAVDQCLGIKQYPSRFNVSINKNCIPQYNVGHERILNEIENEIKLNNLQLSLLGASFRGICRQKSISELNTSERSMQRGFSGPIPHEEFIKLRYLSGESSKKKRVQKSSTKTRNIRIHDEDLDLKKLDANELGSDDEMYYGTKEEKPVIAAVIDERPLHLKRKENKSRWVTVADPDCVESPIRNNRESDLSPPRKQLDVKKVKSENMEQDLSPPRHKTPKIEDLSPPRRRSESKRKDYRDSRESPHRKVSPRRKYEENIPDKSHKSSDSHDLNKKHGLCDAKTIREEVNRAKLREKEMMSVKDAEKLGKGAKTVYRDSSGKIRDLEKERLEAEKKAKIDDEKTAKYKDWNMGLKQKEDKETKAADALYEMTKPLARYEDDADLDKLLREKEQDEDPMLQYMRKKKAKERIEEANQKGEKVYEKPRYKGPTAAPLNRYGIEPGYRWDGVDRSNGFERDLFARIAEKTAIQEEAYRWSTEDM</sequence>
<name>A0A443SC06_9ACAR</name>
<dbReference type="SUPFAM" id="SSF54373">
    <property type="entry name" value="FAD-linked reductases, C-terminal domain"/>
    <property type="match status" value="1"/>
</dbReference>
<dbReference type="VEuPathDB" id="VectorBase:LDEU007003"/>